<evidence type="ECO:0000313" key="3">
    <source>
        <dbReference type="Proteomes" id="UP000248349"/>
    </source>
</evidence>
<accession>A0A318Z5U2</accession>
<gene>
    <name evidence="2" type="ORF">BP01DRAFT_359380</name>
</gene>
<keyword evidence="3" id="KW-1185">Reference proteome</keyword>
<sequence>MHYWILGVAFVMFLGFCRCCGLDPRLRRWRYRSSEYQMVAFSDTDTDWQSV</sequence>
<protein>
    <submittedName>
        <fullName evidence="2">Uncharacterized protein</fullName>
    </submittedName>
</protein>
<dbReference type="Proteomes" id="UP000248349">
    <property type="component" value="Unassembled WGS sequence"/>
</dbReference>
<dbReference type="AlphaFoldDB" id="A0A318Z5U2"/>
<name>A0A318Z5U2_9EURO</name>
<dbReference type="GeneID" id="37076893"/>
<reference evidence="2 3" key="1">
    <citation type="submission" date="2016-12" db="EMBL/GenBank/DDBJ databases">
        <title>The genomes of Aspergillus section Nigri reveals drivers in fungal speciation.</title>
        <authorList>
            <consortium name="DOE Joint Genome Institute"/>
            <person name="Vesth T.C."/>
            <person name="Nybo J."/>
            <person name="Theobald S."/>
            <person name="Brandl J."/>
            <person name="Frisvad J.C."/>
            <person name="Nielsen K.F."/>
            <person name="Lyhne E.K."/>
            <person name="Kogle M.E."/>
            <person name="Kuo A."/>
            <person name="Riley R."/>
            <person name="Clum A."/>
            <person name="Nolan M."/>
            <person name="Lipzen A."/>
            <person name="Salamov A."/>
            <person name="Henrissat B."/>
            <person name="Wiebenga A."/>
            <person name="De Vries R.P."/>
            <person name="Grigoriev I.V."/>
            <person name="Mortensen U.H."/>
            <person name="Andersen M.R."/>
            <person name="Baker S.E."/>
        </authorList>
    </citation>
    <scope>NUCLEOTIDE SEQUENCE [LARGE SCALE GENOMIC DNA]</scope>
    <source>
        <strain evidence="2 3">JOP 1030-1</strain>
    </source>
</reference>
<dbReference type="STRING" id="1450539.A0A318Z5U2"/>
<feature type="signal peptide" evidence="1">
    <location>
        <begin position="1"/>
        <end position="19"/>
    </location>
</feature>
<evidence type="ECO:0000256" key="1">
    <source>
        <dbReference type="SAM" id="SignalP"/>
    </source>
</evidence>
<keyword evidence="1" id="KW-0732">Signal</keyword>
<organism evidence="2 3">
    <name type="scientific">Aspergillus saccharolyticus JOP 1030-1</name>
    <dbReference type="NCBI Taxonomy" id="1450539"/>
    <lineage>
        <taxon>Eukaryota</taxon>
        <taxon>Fungi</taxon>
        <taxon>Dikarya</taxon>
        <taxon>Ascomycota</taxon>
        <taxon>Pezizomycotina</taxon>
        <taxon>Eurotiomycetes</taxon>
        <taxon>Eurotiomycetidae</taxon>
        <taxon>Eurotiales</taxon>
        <taxon>Aspergillaceae</taxon>
        <taxon>Aspergillus</taxon>
        <taxon>Aspergillus subgen. Circumdati</taxon>
    </lineage>
</organism>
<evidence type="ECO:0000313" key="2">
    <source>
        <dbReference type="EMBL" id="PYH42486.1"/>
    </source>
</evidence>
<dbReference type="RefSeq" id="XP_025428468.1">
    <property type="nucleotide sequence ID" value="XM_025575665.1"/>
</dbReference>
<proteinExistence type="predicted"/>
<feature type="chain" id="PRO_5016234370" evidence="1">
    <location>
        <begin position="20"/>
        <end position="51"/>
    </location>
</feature>
<dbReference type="EMBL" id="KZ821251">
    <property type="protein sequence ID" value="PYH42486.1"/>
    <property type="molecule type" value="Genomic_DNA"/>
</dbReference>